<dbReference type="Proteomes" id="UP001314170">
    <property type="component" value="Unassembled WGS sequence"/>
</dbReference>
<organism evidence="1 2">
    <name type="scientific">Dovyalis caffra</name>
    <dbReference type="NCBI Taxonomy" id="77055"/>
    <lineage>
        <taxon>Eukaryota</taxon>
        <taxon>Viridiplantae</taxon>
        <taxon>Streptophyta</taxon>
        <taxon>Embryophyta</taxon>
        <taxon>Tracheophyta</taxon>
        <taxon>Spermatophyta</taxon>
        <taxon>Magnoliopsida</taxon>
        <taxon>eudicotyledons</taxon>
        <taxon>Gunneridae</taxon>
        <taxon>Pentapetalae</taxon>
        <taxon>rosids</taxon>
        <taxon>fabids</taxon>
        <taxon>Malpighiales</taxon>
        <taxon>Salicaceae</taxon>
        <taxon>Flacourtieae</taxon>
        <taxon>Dovyalis</taxon>
    </lineage>
</organism>
<gene>
    <name evidence="1" type="ORF">DCAF_LOCUS2904</name>
</gene>
<name>A0AAV1QTY2_9ROSI</name>
<dbReference type="EMBL" id="CAWUPB010000850">
    <property type="protein sequence ID" value="CAK7325232.1"/>
    <property type="molecule type" value="Genomic_DNA"/>
</dbReference>
<comment type="caution">
    <text evidence="1">The sequence shown here is derived from an EMBL/GenBank/DDBJ whole genome shotgun (WGS) entry which is preliminary data.</text>
</comment>
<accession>A0AAV1QTY2</accession>
<protein>
    <submittedName>
        <fullName evidence="1">Uncharacterized protein</fullName>
    </submittedName>
</protein>
<dbReference type="AlphaFoldDB" id="A0AAV1QTY2"/>
<keyword evidence="2" id="KW-1185">Reference proteome</keyword>
<sequence>MGHPCTHLSCRHKKNKMLSSTHENVDLPIDEMKYVKLRKCKLQQDELLFPPSESGNRRETICDKGGAQKIHKVTAKFVEAMQRVIVARDQLKKKQQPPDGTSKMG</sequence>
<evidence type="ECO:0000313" key="2">
    <source>
        <dbReference type="Proteomes" id="UP001314170"/>
    </source>
</evidence>
<reference evidence="1 2" key="1">
    <citation type="submission" date="2024-01" db="EMBL/GenBank/DDBJ databases">
        <authorList>
            <person name="Waweru B."/>
        </authorList>
    </citation>
    <scope>NUCLEOTIDE SEQUENCE [LARGE SCALE GENOMIC DNA]</scope>
</reference>
<evidence type="ECO:0000313" key="1">
    <source>
        <dbReference type="EMBL" id="CAK7325232.1"/>
    </source>
</evidence>
<proteinExistence type="predicted"/>